<evidence type="ECO:0000313" key="4">
    <source>
        <dbReference type="Proteomes" id="UP000077173"/>
    </source>
</evidence>
<evidence type="ECO:0000313" key="3">
    <source>
        <dbReference type="EMBL" id="OAF07263.1"/>
    </source>
</evidence>
<proteinExistence type="predicted"/>
<dbReference type="GO" id="GO:2001295">
    <property type="term" value="P:malonyl-CoA biosynthetic process"/>
    <property type="evidence" value="ECO:0007669"/>
    <property type="project" value="TreeGrafter"/>
</dbReference>
<organism evidence="3 4">
    <name type="scientific">Bradyrhizobium neotropicale</name>
    <dbReference type="NCBI Taxonomy" id="1497615"/>
    <lineage>
        <taxon>Bacteria</taxon>
        <taxon>Pseudomonadati</taxon>
        <taxon>Pseudomonadota</taxon>
        <taxon>Alphaproteobacteria</taxon>
        <taxon>Hyphomicrobiales</taxon>
        <taxon>Nitrobacteraceae</taxon>
        <taxon>Bradyrhizobium</taxon>
    </lineage>
</organism>
<dbReference type="GO" id="GO:0009317">
    <property type="term" value="C:acetyl-CoA carboxylase complex"/>
    <property type="evidence" value="ECO:0007669"/>
    <property type="project" value="InterPro"/>
</dbReference>
<dbReference type="Proteomes" id="UP000077173">
    <property type="component" value="Unassembled WGS sequence"/>
</dbReference>
<dbReference type="NCBIfam" id="TIGR03133">
    <property type="entry name" value="malonate_beta"/>
    <property type="match status" value="1"/>
</dbReference>
<dbReference type="InterPro" id="IPR000438">
    <property type="entry name" value="Acetyl_CoA_COase_Trfase_b_su"/>
</dbReference>
<dbReference type="NCBIfam" id="NF005530">
    <property type="entry name" value="PRK07189.1"/>
    <property type="match status" value="1"/>
</dbReference>
<dbReference type="InterPro" id="IPR011762">
    <property type="entry name" value="COA_CT_N"/>
</dbReference>
<keyword evidence="1" id="KW-0808">Transferase</keyword>
<dbReference type="InterPro" id="IPR017556">
    <property type="entry name" value="Malonate_beta"/>
</dbReference>
<gene>
    <name evidence="3" type="ORF">AXW67_30485</name>
</gene>
<accession>A0A176YM89</accession>
<name>A0A176YM89_9BRAD</name>
<dbReference type="PANTHER" id="PTHR42995">
    <property type="entry name" value="ACETYL-COENZYME A CARBOXYLASE CARBOXYL TRANSFERASE SUBUNIT BETA, CHLOROPLASTIC"/>
    <property type="match status" value="1"/>
</dbReference>
<sequence>MTAVTANTVSLSWYEASARQRIDALVDAGSFTEFIGPELREMSPHLAIFDLPEQFDDGVVIGRGRLDGAPVLIAAQEGRFMGGAFGEVHGAKLTGLLRAARAQHQDVLILFDTGGVRLQEANAGELAIAEIMRAVVEARRDGLSVVGLIGGRAGCYGGGSLIGGTCSRLIVSEQGRISVSGPEVIETNRGIEEFDSRDRALVWRTMGGKHRFLIGGADMFVDDEALAFRKAAIDALKVGRRCDVTVLEAEQTRLERRLQRFGEAEDAVEIWQALGVDNPTDVPALPTSAFLRAADNRENADDAR</sequence>
<dbReference type="InterPro" id="IPR029045">
    <property type="entry name" value="ClpP/crotonase-like_dom_sf"/>
</dbReference>
<dbReference type="GO" id="GO:0006633">
    <property type="term" value="P:fatty acid biosynthetic process"/>
    <property type="evidence" value="ECO:0007669"/>
    <property type="project" value="InterPro"/>
</dbReference>
<dbReference type="SUPFAM" id="SSF52096">
    <property type="entry name" value="ClpP/crotonase"/>
    <property type="match status" value="1"/>
</dbReference>
<dbReference type="Gene3D" id="3.90.226.10">
    <property type="entry name" value="2-enoyl-CoA Hydratase, Chain A, domain 1"/>
    <property type="match status" value="1"/>
</dbReference>
<reference evidence="3 4" key="1">
    <citation type="submission" date="2016-02" db="EMBL/GenBank/DDBJ databases">
        <title>Draft genome sequence of the strain BR 10247T Bradyrhizobium neotropicale isolated from nodules of Centrolobium paraense.</title>
        <authorList>
            <person name="Simoes-Araujo J.L."/>
            <person name="Barauna A.C."/>
            <person name="Silva K."/>
            <person name="Zilli J.E."/>
        </authorList>
    </citation>
    <scope>NUCLEOTIDE SEQUENCE [LARGE SCALE GENOMIC DNA]</scope>
    <source>
        <strain evidence="3 4">BR 10247</strain>
    </source>
</reference>
<feature type="domain" description="CoA carboxyltransferase N-terminal" evidence="2">
    <location>
        <begin position="1"/>
        <end position="244"/>
    </location>
</feature>
<dbReference type="PRINTS" id="PR01070">
    <property type="entry name" value="ACCCTRFRASEB"/>
</dbReference>
<protein>
    <submittedName>
        <fullName evidence="3">Biotin-independent malonate decarboxylase subunit beta</fullName>
    </submittedName>
</protein>
<comment type="caution">
    <text evidence="3">The sequence shown here is derived from an EMBL/GenBank/DDBJ whole genome shotgun (WGS) entry which is preliminary data.</text>
</comment>
<dbReference type="GO" id="GO:0016831">
    <property type="term" value="F:carboxy-lyase activity"/>
    <property type="evidence" value="ECO:0007669"/>
    <property type="project" value="InterPro"/>
</dbReference>
<evidence type="ECO:0000259" key="2">
    <source>
        <dbReference type="PROSITE" id="PS50980"/>
    </source>
</evidence>
<evidence type="ECO:0000256" key="1">
    <source>
        <dbReference type="ARBA" id="ARBA00022679"/>
    </source>
</evidence>
<dbReference type="EMBL" id="LSEF01000114">
    <property type="protein sequence ID" value="OAF07263.1"/>
    <property type="molecule type" value="Genomic_DNA"/>
</dbReference>
<dbReference type="AlphaFoldDB" id="A0A176YM89"/>
<dbReference type="GO" id="GO:0005975">
    <property type="term" value="P:carbohydrate metabolic process"/>
    <property type="evidence" value="ECO:0007669"/>
    <property type="project" value="InterPro"/>
</dbReference>
<dbReference type="PROSITE" id="PS50980">
    <property type="entry name" value="COA_CT_NTER"/>
    <property type="match status" value="1"/>
</dbReference>
<keyword evidence="4" id="KW-1185">Reference proteome</keyword>
<dbReference type="RefSeq" id="WP_063681887.1">
    <property type="nucleotide sequence ID" value="NZ_LSEF01000114.1"/>
</dbReference>
<dbReference type="Pfam" id="PF01039">
    <property type="entry name" value="Carboxyl_trans"/>
    <property type="match status" value="1"/>
</dbReference>
<dbReference type="PANTHER" id="PTHR42995:SF1">
    <property type="entry name" value="MALONATE DECARBOXYLASE BETA SUBUNIT"/>
    <property type="match status" value="1"/>
</dbReference>
<dbReference type="GO" id="GO:0003989">
    <property type="term" value="F:acetyl-CoA carboxylase activity"/>
    <property type="evidence" value="ECO:0007669"/>
    <property type="project" value="InterPro"/>
</dbReference>
<dbReference type="InterPro" id="IPR034733">
    <property type="entry name" value="AcCoA_carboxyl_beta"/>
</dbReference>
<dbReference type="GO" id="GO:0016740">
    <property type="term" value="F:transferase activity"/>
    <property type="evidence" value="ECO:0007669"/>
    <property type="project" value="UniProtKB-KW"/>
</dbReference>